<dbReference type="GO" id="GO:0046872">
    <property type="term" value="F:metal ion binding"/>
    <property type="evidence" value="ECO:0007669"/>
    <property type="project" value="UniProtKB-KW"/>
</dbReference>
<keyword evidence="6" id="KW-0460">Magnesium</keyword>
<evidence type="ECO:0000256" key="3">
    <source>
        <dbReference type="ARBA" id="ARBA00022723"/>
    </source>
</evidence>
<gene>
    <name evidence="7" type="ORF">CAUJ_LOCUS2667</name>
</gene>
<comment type="cofactor">
    <cofactor evidence="1">
        <name>Mg(2+)</name>
        <dbReference type="ChEBI" id="CHEBI:18420"/>
    </cofactor>
</comment>
<proteinExistence type="predicted"/>
<keyword evidence="3" id="KW-0479">Metal-binding</keyword>
<evidence type="ECO:0000256" key="4">
    <source>
        <dbReference type="ARBA" id="ARBA00022801"/>
    </source>
</evidence>
<evidence type="ECO:0000256" key="2">
    <source>
        <dbReference type="ARBA" id="ARBA00022722"/>
    </source>
</evidence>
<comment type="caution">
    <text evidence="7">The sequence shown here is derived from an EMBL/GenBank/DDBJ whole genome shotgun (WGS) entry which is preliminary data.</text>
</comment>
<evidence type="ECO:0000313" key="8">
    <source>
        <dbReference type="Proteomes" id="UP000835052"/>
    </source>
</evidence>
<protein>
    <recommendedName>
        <fullName evidence="9">Exonuclease domain-containing protein</fullName>
    </recommendedName>
</protein>
<evidence type="ECO:0000256" key="5">
    <source>
        <dbReference type="ARBA" id="ARBA00022839"/>
    </source>
</evidence>
<keyword evidence="2" id="KW-0540">Nuclease</keyword>
<evidence type="ECO:0000313" key="7">
    <source>
        <dbReference type="EMBL" id="CAD6186748.1"/>
    </source>
</evidence>
<keyword evidence="5" id="KW-0269">Exonuclease</keyword>
<dbReference type="PANTHER" id="PTHR13058:SF19">
    <property type="entry name" value="LD40940P"/>
    <property type="match status" value="1"/>
</dbReference>
<dbReference type="InterPro" id="IPR036397">
    <property type="entry name" value="RNaseH_sf"/>
</dbReference>
<dbReference type="Proteomes" id="UP000835052">
    <property type="component" value="Unassembled WGS sequence"/>
</dbReference>
<keyword evidence="4" id="KW-0378">Hydrolase</keyword>
<sequence>MDGEELETPIFSFTAIVQRREQEAAMVSESRNSIMAVSHDEILANQVTPEKWSMGEKRKTTPMNCSPSKQCKRRRERLSEKIATFVFMDLETTGIFEEGSSRMHVNAETTKTTEQFTNFLNHSIINTRQSDYPRITEMSFVSVQRPTLVELREAMEALSEKEPEACLKMKVPCNVHTRQINPKLTAAEWSVYEAKRTGAKKGILVHAQRTLQLKNTFEQEWPSVVQFLDMCPKPVCMVAHNGIYFDFRILYGEIKRANYLERYKIPDDVLFIDSWVMIKQLEERYYNDLQTIIRGIKWNDVFRNHNAKVTAQQAEKSTGDEDSLEEAVASIRAQKNSTDHPLMHMNVDDWSLARKRRTKPEYFRVILEDKWDFNKDAALKAAKSVSAVYKDVIKGPYDAHYAQDDSEALLQICLAYGVDFLNYADNRAADFPF</sequence>
<accession>A0A8S1GVI3</accession>
<dbReference type="OrthoDB" id="10250935at2759"/>
<evidence type="ECO:0000256" key="1">
    <source>
        <dbReference type="ARBA" id="ARBA00001946"/>
    </source>
</evidence>
<dbReference type="Gene3D" id="3.30.420.10">
    <property type="entry name" value="Ribonuclease H-like superfamily/Ribonuclease H"/>
    <property type="match status" value="1"/>
</dbReference>
<dbReference type="AlphaFoldDB" id="A0A8S1GVI3"/>
<dbReference type="GO" id="GO:0003676">
    <property type="term" value="F:nucleic acid binding"/>
    <property type="evidence" value="ECO:0007669"/>
    <property type="project" value="InterPro"/>
</dbReference>
<dbReference type="SUPFAM" id="SSF53098">
    <property type="entry name" value="Ribonuclease H-like"/>
    <property type="match status" value="1"/>
</dbReference>
<dbReference type="GO" id="GO:0005737">
    <property type="term" value="C:cytoplasm"/>
    <property type="evidence" value="ECO:0007669"/>
    <property type="project" value="TreeGrafter"/>
</dbReference>
<dbReference type="EMBL" id="CAJGYM010000005">
    <property type="protein sequence ID" value="CAD6186748.1"/>
    <property type="molecule type" value="Genomic_DNA"/>
</dbReference>
<dbReference type="GO" id="GO:0008296">
    <property type="term" value="F:3'-5'-DNA exonuclease activity"/>
    <property type="evidence" value="ECO:0007669"/>
    <property type="project" value="TreeGrafter"/>
</dbReference>
<dbReference type="InterPro" id="IPR012337">
    <property type="entry name" value="RNaseH-like_sf"/>
</dbReference>
<reference evidence="7" key="1">
    <citation type="submission" date="2020-10" db="EMBL/GenBank/DDBJ databases">
        <authorList>
            <person name="Kikuchi T."/>
        </authorList>
    </citation>
    <scope>NUCLEOTIDE SEQUENCE</scope>
    <source>
        <strain evidence="7">NKZ352</strain>
    </source>
</reference>
<dbReference type="GO" id="GO:0006308">
    <property type="term" value="P:DNA catabolic process"/>
    <property type="evidence" value="ECO:0007669"/>
    <property type="project" value="TreeGrafter"/>
</dbReference>
<dbReference type="InterPro" id="IPR040393">
    <property type="entry name" value="TREX1/2"/>
</dbReference>
<keyword evidence="8" id="KW-1185">Reference proteome</keyword>
<evidence type="ECO:0008006" key="9">
    <source>
        <dbReference type="Google" id="ProtNLM"/>
    </source>
</evidence>
<dbReference type="PANTHER" id="PTHR13058">
    <property type="entry name" value="THREE PRIME REPAIR EXONUCLEASE 1, 2"/>
    <property type="match status" value="1"/>
</dbReference>
<evidence type="ECO:0000256" key="6">
    <source>
        <dbReference type="ARBA" id="ARBA00022842"/>
    </source>
</evidence>
<name>A0A8S1GVI3_9PELO</name>
<organism evidence="7 8">
    <name type="scientific">Caenorhabditis auriculariae</name>
    <dbReference type="NCBI Taxonomy" id="2777116"/>
    <lineage>
        <taxon>Eukaryota</taxon>
        <taxon>Metazoa</taxon>
        <taxon>Ecdysozoa</taxon>
        <taxon>Nematoda</taxon>
        <taxon>Chromadorea</taxon>
        <taxon>Rhabditida</taxon>
        <taxon>Rhabditina</taxon>
        <taxon>Rhabditomorpha</taxon>
        <taxon>Rhabditoidea</taxon>
        <taxon>Rhabditidae</taxon>
        <taxon>Peloderinae</taxon>
        <taxon>Caenorhabditis</taxon>
    </lineage>
</organism>